<dbReference type="EMBL" id="BGPR01082321">
    <property type="protein sequence ID" value="GBL86656.1"/>
    <property type="molecule type" value="Genomic_DNA"/>
</dbReference>
<evidence type="ECO:0000313" key="2">
    <source>
        <dbReference type="Proteomes" id="UP000499080"/>
    </source>
</evidence>
<evidence type="ECO:0000313" key="1">
    <source>
        <dbReference type="EMBL" id="GBL86656.1"/>
    </source>
</evidence>
<comment type="caution">
    <text evidence="1">The sequence shown here is derived from an EMBL/GenBank/DDBJ whole genome shotgun (WGS) entry which is preliminary data.</text>
</comment>
<accession>A0A4Y2B5S3</accession>
<gene>
    <name evidence="1" type="ORF">AVEN_76895_1</name>
</gene>
<keyword evidence="2" id="KW-1185">Reference proteome</keyword>
<dbReference type="Proteomes" id="UP000499080">
    <property type="component" value="Unassembled WGS sequence"/>
</dbReference>
<reference evidence="1 2" key="1">
    <citation type="journal article" date="2019" name="Sci. Rep.">
        <title>Orb-weaving spider Araneus ventricosus genome elucidates the spidroin gene catalogue.</title>
        <authorList>
            <person name="Kono N."/>
            <person name="Nakamura H."/>
            <person name="Ohtoshi R."/>
            <person name="Moran D.A.P."/>
            <person name="Shinohara A."/>
            <person name="Yoshida Y."/>
            <person name="Fujiwara M."/>
            <person name="Mori M."/>
            <person name="Tomita M."/>
            <person name="Arakawa K."/>
        </authorList>
    </citation>
    <scope>NUCLEOTIDE SEQUENCE [LARGE SCALE GENOMIC DNA]</scope>
</reference>
<organism evidence="1 2">
    <name type="scientific">Araneus ventricosus</name>
    <name type="common">Orbweaver spider</name>
    <name type="synonym">Epeira ventricosa</name>
    <dbReference type="NCBI Taxonomy" id="182803"/>
    <lineage>
        <taxon>Eukaryota</taxon>
        <taxon>Metazoa</taxon>
        <taxon>Ecdysozoa</taxon>
        <taxon>Arthropoda</taxon>
        <taxon>Chelicerata</taxon>
        <taxon>Arachnida</taxon>
        <taxon>Araneae</taxon>
        <taxon>Araneomorphae</taxon>
        <taxon>Entelegynae</taxon>
        <taxon>Araneoidea</taxon>
        <taxon>Araneidae</taxon>
        <taxon>Araneus</taxon>
    </lineage>
</organism>
<name>A0A4Y2B5S3_ARAVE</name>
<dbReference type="AlphaFoldDB" id="A0A4Y2B5S3"/>
<proteinExistence type="predicted"/>
<sequence length="113" mass="12845">MLRSVTYCWFTSVVTATEDPDLSIQGLPPRDSFTLLTICKGQSLHVTSTPRKANHYVTEVANLRSNTKPLFRAKSQNSGRTLEEVRRFSSFLIIFSHQPARQPRSAPFFCRVV</sequence>
<protein>
    <submittedName>
        <fullName evidence="1">Uncharacterized protein</fullName>
    </submittedName>
</protein>